<reference evidence="1" key="1">
    <citation type="submission" date="2020-08" db="EMBL/GenBank/DDBJ databases">
        <title>Sulfitobacter aestuariivivens sp. nov., isolated from a tidal flat.</title>
        <authorList>
            <person name="Park S."/>
            <person name="Yoon J.-H."/>
        </authorList>
    </citation>
    <scope>NUCLEOTIDE SEQUENCE</scope>
    <source>
        <strain evidence="1">TSTF-M16</strain>
    </source>
</reference>
<organism evidence="1 2">
    <name type="scientific">Sulfitobacter aestuariivivens</name>
    <dbReference type="NCBI Taxonomy" id="2766981"/>
    <lineage>
        <taxon>Bacteria</taxon>
        <taxon>Pseudomonadati</taxon>
        <taxon>Pseudomonadota</taxon>
        <taxon>Alphaproteobacteria</taxon>
        <taxon>Rhodobacterales</taxon>
        <taxon>Roseobacteraceae</taxon>
        <taxon>Sulfitobacter</taxon>
    </lineage>
</organism>
<gene>
    <name evidence="1" type="ORF">H9Q16_00490</name>
</gene>
<dbReference type="AlphaFoldDB" id="A0A927CZQ6"/>
<evidence type="ECO:0000313" key="2">
    <source>
        <dbReference type="Proteomes" id="UP000635142"/>
    </source>
</evidence>
<protein>
    <submittedName>
        <fullName evidence="1">Glycosyltransferase family 2 protein</fullName>
    </submittedName>
</protein>
<name>A0A927CZQ6_9RHOB</name>
<dbReference type="Pfam" id="PF13704">
    <property type="entry name" value="Glyco_tranf_2_4"/>
    <property type="match status" value="1"/>
</dbReference>
<accession>A0A927CZQ6</accession>
<dbReference type="Proteomes" id="UP000635142">
    <property type="component" value="Unassembled WGS sequence"/>
</dbReference>
<sequence length="347" mass="38770">MKDPVHIIRRLWQRSKEHRRRARFAASLRHVHGAETLETGPDDVIAIVLVRNGSYYLDAFLDYYRAMGIRHFAVMDNGSTDDTIARLSREPGVVIDQCSLPLAGYEHLLRAYPAQTYGRDRWCLYVDMDEMLDFEGRKTHGISALTSYMQAQGHTALVAQMLEMFPKGPLSQAAGMTFQKALDSFLYYDISALERFGYHSQAIEFSALLAANETANPDIPFLFGGVRGKVFGEACCLTKHPLIFNGDGVQPAPHPHLSMGVVCSDATAVLKHYKFANDTLARDAASLRSGAVAHGEDEARAKVMQVRPDVSLFSLDAQRWGRVEQLYKADFLQRAPTYTAHLEATAR</sequence>
<dbReference type="EMBL" id="JACTAG010000001">
    <property type="protein sequence ID" value="MBD3662390.1"/>
    <property type="molecule type" value="Genomic_DNA"/>
</dbReference>
<keyword evidence="2" id="KW-1185">Reference proteome</keyword>
<comment type="caution">
    <text evidence="1">The sequence shown here is derived from an EMBL/GenBank/DDBJ whole genome shotgun (WGS) entry which is preliminary data.</text>
</comment>
<dbReference type="RefSeq" id="WP_191073433.1">
    <property type="nucleotide sequence ID" value="NZ_JACTAG010000001.1"/>
</dbReference>
<proteinExistence type="predicted"/>
<evidence type="ECO:0000313" key="1">
    <source>
        <dbReference type="EMBL" id="MBD3662390.1"/>
    </source>
</evidence>